<dbReference type="Proteomes" id="UP000005239">
    <property type="component" value="Unassembled WGS sequence"/>
</dbReference>
<accession>A0A2A6CDF8</accession>
<organism evidence="1 2">
    <name type="scientific">Pristionchus pacificus</name>
    <name type="common">Parasitic nematode worm</name>
    <dbReference type="NCBI Taxonomy" id="54126"/>
    <lineage>
        <taxon>Eukaryota</taxon>
        <taxon>Metazoa</taxon>
        <taxon>Ecdysozoa</taxon>
        <taxon>Nematoda</taxon>
        <taxon>Chromadorea</taxon>
        <taxon>Rhabditida</taxon>
        <taxon>Rhabditina</taxon>
        <taxon>Diplogasteromorpha</taxon>
        <taxon>Diplogasteroidea</taxon>
        <taxon>Neodiplogasteridae</taxon>
        <taxon>Pristionchus</taxon>
    </lineage>
</organism>
<proteinExistence type="predicted"/>
<gene>
    <name evidence="1" type="primary">WBGene00281525</name>
</gene>
<dbReference type="AlphaFoldDB" id="A0A2A6CDF8"/>
<evidence type="ECO:0000313" key="1">
    <source>
        <dbReference type="EnsemblMetazoa" id="PPA43156.1"/>
    </source>
</evidence>
<dbReference type="EnsemblMetazoa" id="PPA43156.1">
    <property type="protein sequence ID" value="PPA43156.1"/>
    <property type="gene ID" value="WBGene00281525"/>
</dbReference>
<name>A0A2A6CDF8_PRIPA</name>
<evidence type="ECO:0000313" key="2">
    <source>
        <dbReference type="Proteomes" id="UP000005239"/>
    </source>
</evidence>
<reference evidence="1" key="2">
    <citation type="submission" date="2022-06" db="UniProtKB">
        <authorList>
            <consortium name="EnsemblMetazoa"/>
        </authorList>
    </citation>
    <scope>IDENTIFICATION</scope>
    <source>
        <strain evidence="1">PS312</strain>
    </source>
</reference>
<protein>
    <submittedName>
        <fullName evidence="1">Uncharacterized protein</fullName>
    </submittedName>
</protein>
<accession>A0A8R1UY31</accession>
<sequence length="96" mass="10598">DPHLAQPNPINSRGALQIAALVFSILLLPVSGVGSYCGRQYFPSTTSPMPLIACILLLLTLYLLDNLRNNIARIWYTILMVKFSILSLAILTSRLI</sequence>
<reference evidence="2" key="1">
    <citation type="journal article" date="2008" name="Nat. Genet.">
        <title>The Pristionchus pacificus genome provides a unique perspective on nematode lifestyle and parasitism.</title>
        <authorList>
            <person name="Dieterich C."/>
            <person name="Clifton S.W."/>
            <person name="Schuster L.N."/>
            <person name="Chinwalla A."/>
            <person name="Delehaunty K."/>
            <person name="Dinkelacker I."/>
            <person name="Fulton L."/>
            <person name="Fulton R."/>
            <person name="Godfrey J."/>
            <person name="Minx P."/>
            <person name="Mitreva M."/>
            <person name="Roeseler W."/>
            <person name="Tian H."/>
            <person name="Witte H."/>
            <person name="Yang S.P."/>
            <person name="Wilson R.K."/>
            <person name="Sommer R.J."/>
        </authorList>
    </citation>
    <scope>NUCLEOTIDE SEQUENCE [LARGE SCALE GENOMIC DNA]</scope>
    <source>
        <strain evidence="2">PS312</strain>
    </source>
</reference>
<keyword evidence="2" id="KW-1185">Reference proteome</keyword>